<keyword evidence="9 13" id="KW-0472">Membrane</keyword>
<protein>
    <recommendedName>
        <fullName evidence="12">Nickel import system permease protein NikB</fullName>
    </recommendedName>
</protein>
<evidence type="ECO:0000256" key="5">
    <source>
        <dbReference type="ARBA" id="ARBA00022692"/>
    </source>
</evidence>
<sequence length="313" mass="34098">MLYLVRRLATTIPILIGISLLAFLLSVISPGDPAVEALSMSGISEPTSQEIAAKREELGLNDSLPVQYGRWLGKAVQGDLGVSYMTKEAVSGEIIRRLPVTLSLSLLAVLFAVGFGIPLGMLMALKKNTWLDQAGRFLALILVSIPGFWLAISLITLFSEKLGWLPTSGYGTWQHLIMPAMVLACGTSAVLMRLTRAALMEALNQNYILTARAKGLREPSILSFHALRNSLIPLITVIGIYFGSILGGSVIVEVIFALPGIGMFAMDAIFRRDYPVIQGYVVFTGLVYVVFNLLVDFSYAWIHPQVKLGVKLK</sequence>
<feature type="domain" description="ABC transmembrane type-1" evidence="14">
    <location>
        <begin position="98"/>
        <end position="299"/>
    </location>
</feature>
<evidence type="ECO:0000256" key="6">
    <source>
        <dbReference type="ARBA" id="ARBA00022989"/>
    </source>
</evidence>
<comment type="subcellular location">
    <subcellularLocation>
        <location evidence="1 13">Cell membrane</location>
        <topology evidence="1 13">Multi-pass membrane protein</topology>
    </subcellularLocation>
</comment>
<evidence type="ECO:0000256" key="2">
    <source>
        <dbReference type="ARBA" id="ARBA00022448"/>
    </source>
</evidence>
<dbReference type="STRING" id="54915.ADS79_11870"/>
<dbReference type="PANTHER" id="PTHR43163:SF6">
    <property type="entry name" value="DIPEPTIDE TRANSPORT SYSTEM PERMEASE PROTEIN DPPB-RELATED"/>
    <property type="match status" value="1"/>
</dbReference>
<dbReference type="AlphaFoldDB" id="A0A0K9YV71"/>
<organism evidence="16 17">
    <name type="scientific">Brevibacillus reuszeri</name>
    <dbReference type="NCBI Taxonomy" id="54915"/>
    <lineage>
        <taxon>Bacteria</taxon>
        <taxon>Bacillati</taxon>
        <taxon>Bacillota</taxon>
        <taxon>Bacilli</taxon>
        <taxon>Bacillales</taxon>
        <taxon>Paenibacillaceae</taxon>
        <taxon>Brevibacillus</taxon>
    </lineage>
</organism>
<feature type="transmembrane region" description="Helical" evidence="13">
    <location>
        <begin position="137"/>
        <end position="158"/>
    </location>
</feature>
<evidence type="ECO:0000256" key="11">
    <source>
        <dbReference type="ARBA" id="ARBA00038669"/>
    </source>
</evidence>
<evidence type="ECO:0000256" key="7">
    <source>
        <dbReference type="ARBA" id="ARBA00023065"/>
    </source>
</evidence>
<evidence type="ECO:0000256" key="9">
    <source>
        <dbReference type="ARBA" id="ARBA00023136"/>
    </source>
</evidence>
<dbReference type="SUPFAM" id="SSF161098">
    <property type="entry name" value="MetI-like"/>
    <property type="match status" value="1"/>
</dbReference>
<comment type="caution">
    <text evidence="16">The sequence shown here is derived from an EMBL/GenBank/DDBJ whole genome shotgun (WGS) entry which is preliminary data.</text>
</comment>
<evidence type="ECO:0000313" key="15">
    <source>
        <dbReference type="EMBL" id="GED70436.1"/>
    </source>
</evidence>
<dbReference type="GO" id="GO:0005886">
    <property type="term" value="C:plasma membrane"/>
    <property type="evidence" value="ECO:0007669"/>
    <property type="project" value="UniProtKB-SubCell"/>
</dbReference>
<dbReference type="PROSITE" id="PS50928">
    <property type="entry name" value="ABC_TM1"/>
    <property type="match status" value="1"/>
</dbReference>
<keyword evidence="6 13" id="KW-1133">Transmembrane helix</keyword>
<dbReference type="PANTHER" id="PTHR43163">
    <property type="entry name" value="DIPEPTIDE TRANSPORT SYSTEM PERMEASE PROTEIN DPPB-RELATED"/>
    <property type="match status" value="1"/>
</dbReference>
<evidence type="ECO:0000256" key="4">
    <source>
        <dbReference type="ARBA" id="ARBA00022596"/>
    </source>
</evidence>
<dbReference type="InterPro" id="IPR000515">
    <property type="entry name" value="MetI-like"/>
</dbReference>
<dbReference type="InterPro" id="IPR050045">
    <property type="entry name" value="Opp2B"/>
</dbReference>
<comment type="similarity">
    <text evidence="10">Belongs to the binding-protein-dependent transport system permease family. OppBC subfamily.</text>
</comment>
<dbReference type="InterPro" id="IPR045621">
    <property type="entry name" value="BPD_transp_1_N"/>
</dbReference>
<evidence type="ECO:0000256" key="1">
    <source>
        <dbReference type="ARBA" id="ARBA00004651"/>
    </source>
</evidence>
<reference evidence="17" key="1">
    <citation type="submission" date="2015-07" db="EMBL/GenBank/DDBJ databases">
        <title>Genome sequencing project for genomic taxonomy and phylogenomics of Bacillus-like bacteria.</title>
        <authorList>
            <person name="Liu B."/>
            <person name="Wang J."/>
            <person name="Zhu Y."/>
            <person name="Liu G."/>
            <person name="Chen Q."/>
            <person name="Chen Z."/>
            <person name="Lan J."/>
            <person name="Che J."/>
            <person name="Ge C."/>
            <person name="Shi H."/>
            <person name="Pan Z."/>
            <person name="Liu X."/>
        </authorList>
    </citation>
    <scope>NUCLEOTIDE SEQUENCE [LARGE SCALE GENOMIC DNA]</scope>
    <source>
        <strain evidence="17">DSM 9887</strain>
    </source>
</reference>
<dbReference type="EMBL" id="BJON01000015">
    <property type="protein sequence ID" value="GED70436.1"/>
    <property type="molecule type" value="Genomic_DNA"/>
</dbReference>
<dbReference type="OrthoDB" id="24153at2"/>
<dbReference type="Proteomes" id="UP000036834">
    <property type="component" value="Unassembled WGS sequence"/>
</dbReference>
<dbReference type="RefSeq" id="WP_049738604.1">
    <property type="nucleotide sequence ID" value="NZ_BJON01000015.1"/>
</dbReference>
<feature type="transmembrane region" description="Helical" evidence="13">
    <location>
        <begin position="12"/>
        <end position="31"/>
    </location>
</feature>
<dbReference type="Pfam" id="PF19300">
    <property type="entry name" value="BPD_transp_1_N"/>
    <property type="match status" value="1"/>
</dbReference>
<dbReference type="Proteomes" id="UP000319578">
    <property type="component" value="Unassembled WGS sequence"/>
</dbReference>
<feature type="transmembrane region" description="Helical" evidence="13">
    <location>
        <begin position="104"/>
        <end position="125"/>
    </location>
</feature>
<dbReference type="PATRIC" id="fig|54915.3.peg.1340"/>
<feature type="transmembrane region" description="Helical" evidence="13">
    <location>
        <begin position="231"/>
        <end position="257"/>
    </location>
</feature>
<keyword evidence="4" id="KW-0533">Nickel</keyword>
<evidence type="ECO:0000256" key="3">
    <source>
        <dbReference type="ARBA" id="ARBA00022475"/>
    </source>
</evidence>
<dbReference type="InterPro" id="IPR035906">
    <property type="entry name" value="MetI-like_sf"/>
</dbReference>
<reference evidence="16" key="2">
    <citation type="submission" date="2015-07" db="EMBL/GenBank/DDBJ databases">
        <title>MeaNS - Measles Nucleotide Surveillance Program.</title>
        <authorList>
            <person name="Tran T."/>
            <person name="Druce J."/>
        </authorList>
    </citation>
    <scope>NUCLEOTIDE SEQUENCE</scope>
    <source>
        <strain evidence="16">DSM 9887</strain>
    </source>
</reference>
<dbReference type="Pfam" id="PF00528">
    <property type="entry name" value="BPD_transp_1"/>
    <property type="match status" value="1"/>
</dbReference>
<feature type="transmembrane region" description="Helical" evidence="13">
    <location>
        <begin position="277"/>
        <end position="302"/>
    </location>
</feature>
<dbReference type="Gene3D" id="1.10.3720.10">
    <property type="entry name" value="MetI-like"/>
    <property type="match status" value="1"/>
</dbReference>
<evidence type="ECO:0000256" key="8">
    <source>
        <dbReference type="ARBA" id="ARBA00023112"/>
    </source>
</evidence>
<keyword evidence="18" id="KW-1185">Reference proteome</keyword>
<keyword evidence="5 13" id="KW-0812">Transmembrane</keyword>
<gene>
    <name evidence="16" type="ORF">ADS79_11870</name>
    <name evidence="15" type="ORF">BRE01_41380</name>
</gene>
<evidence type="ECO:0000313" key="16">
    <source>
        <dbReference type="EMBL" id="KNB72552.1"/>
    </source>
</evidence>
<dbReference type="NCBIfam" id="NF045470">
    <property type="entry name" value="Opp2B"/>
    <property type="match status" value="1"/>
</dbReference>
<comment type="subunit">
    <text evidence="11">The complex is composed of two ATP-binding proteins (NikD and NikE), two transmembrane proteins (NikB and NikC) and a solute-binding protein (NikA).</text>
</comment>
<dbReference type="CDD" id="cd06261">
    <property type="entry name" value="TM_PBP2"/>
    <property type="match status" value="1"/>
</dbReference>
<evidence type="ECO:0000256" key="10">
    <source>
        <dbReference type="ARBA" id="ARBA00024202"/>
    </source>
</evidence>
<dbReference type="EMBL" id="LGIQ01000007">
    <property type="protein sequence ID" value="KNB72552.1"/>
    <property type="molecule type" value="Genomic_DNA"/>
</dbReference>
<keyword evidence="2 13" id="KW-0813">Transport</keyword>
<reference evidence="15 18" key="3">
    <citation type="submission" date="2019-06" db="EMBL/GenBank/DDBJ databases">
        <title>Whole genome shotgun sequence of Brevibacillus reuszeri NBRC 15719.</title>
        <authorList>
            <person name="Hosoyama A."/>
            <person name="Uohara A."/>
            <person name="Ohji S."/>
            <person name="Ichikawa N."/>
        </authorList>
    </citation>
    <scope>NUCLEOTIDE SEQUENCE [LARGE SCALE GENOMIC DNA]</scope>
    <source>
        <strain evidence="15 18">NBRC 15719</strain>
    </source>
</reference>
<evidence type="ECO:0000259" key="14">
    <source>
        <dbReference type="PROSITE" id="PS50928"/>
    </source>
</evidence>
<evidence type="ECO:0000313" key="18">
    <source>
        <dbReference type="Proteomes" id="UP000319578"/>
    </source>
</evidence>
<dbReference type="GO" id="GO:0015099">
    <property type="term" value="F:nickel cation transmembrane transporter activity"/>
    <property type="evidence" value="ECO:0007669"/>
    <property type="project" value="InterPro"/>
</dbReference>
<keyword evidence="7" id="KW-0406">Ion transport</keyword>
<evidence type="ECO:0000313" key="17">
    <source>
        <dbReference type="Proteomes" id="UP000036834"/>
    </source>
</evidence>
<evidence type="ECO:0000256" key="12">
    <source>
        <dbReference type="ARBA" id="ARBA00044774"/>
    </source>
</evidence>
<keyword evidence="8" id="KW-0921">Nickel transport</keyword>
<proteinExistence type="inferred from homology"/>
<evidence type="ECO:0000256" key="13">
    <source>
        <dbReference type="RuleBase" id="RU363032"/>
    </source>
</evidence>
<keyword evidence="3" id="KW-1003">Cell membrane</keyword>
<feature type="transmembrane region" description="Helical" evidence="13">
    <location>
        <begin position="170"/>
        <end position="191"/>
    </location>
</feature>
<name>A0A0K9YV71_9BACL</name>
<accession>A0A0K9YV71</accession>